<feature type="transmembrane region" description="Helical" evidence="12">
    <location>
        <begin position="107"/>
        <end position="130"/>
    </location>
</feature>
<evidence type="ECO:0000256" key="4">
    <source>
        <dbReference type="ARBA" id="ARBA00022475"/>
    </source>
</evidence>
<evidence type="ECO:0000256" key="6">
    <source>
        <dbReference type="ARBA" id="ARBA00022692"/>
    </source>
</evidence>
<evidence type="ECO:0000313" key="14">
    <source>
        <dbReference type="EMBL" id="OAM20490.1"/>
    </source>
</evidence>
<organism evidence="14 15">
    <name type="scientific">Eikenella corrodens</name>
    <dbReference type="NCBI Taxonomy" id="539"/>
    <lineage>
        <taxon>Bacteria</taxon>
        <taxon>Pseudomonadati</taxon>
        <taxon>Pseudomonadota</taxon>
        <taxon>Betaproteobacteria</taxon>
        <taxon>Neisseriales</taxon>
        <taxon>Neisseriaceae</taxon>
        <taxon>Eikenella</taxon>
    </lineage>
</organism>
<keyword evidence="11 12" id="KW-0066">ATP synthesis</keyword>
<keyword evidence="3 12" id="KW-0813">Transport</keyword>
<dbReference type="InterPro" id="IPR045082">
    <property type="entry name" value="ATP_syn_F0_a_bact/chloroplast"/>
</dbReference>
<dbReference type="SUPFAM" id="SSF81336">
    <property type="entry name" value="F1F0 ATP synthase subunit A"/>
    <property type="match status" value="1"/>
</dbReference>
<dbReference type="Gene3D" id="1.20.120.220">
    <property type="entry name" value="ATP synthase, F0 complex, subunit A"/>
    <property type="match status" value="1"/>
</dbReference>
<dbReference type="PANTHER" id="PTHR42823">
    <property type="entry name" value="ATP SYNTHASE SUBUNIT A, CHLOROPLASTIC"/>
    <property type="match status" value="1"/>
</dbReference>
<dbReference type="Proteomes" id="UP000077589">
    <property type="component" value="Unassembled WGS sequence"/>
</dbReference>
<dbReference type="InterPro" id="IPR000568">
    <property type="entry name" value="ATP_synth_F0_asu"/>
</dbReference>
<keyword evidence="6 12" id="KW-0812">Transmembrane</keyword>
<dbReference type="RefSeq" id="WP_064086515.1">
    <property type="nucleotide sequence ID" value="NZ_LXSG01000024.1"/>
</dbReference>
<feature type="transmembrane region" description="Helical" evidence="12">
    <location>
        <begin position="45"/>
        <end position="63"/>
    </location>
</feature>
<keyword evidence="5 12" id="KW-0138">CF(0)</keyword>
<comment type="similarity">
    <text evidence="2 12 13">Belongs to the ATPase A chain family.</text>
</comment>
<keyword evidence="9 12" id="KW-0406">Ion transport</keyword>
<evidence type="ECO:0000256" key="8">
    <source>
        <dbReference type="ARBA" id="ARBA00022989"/>
    </source>
</evidence>
<dbReference type="CDD" id="cd00310">
    <property type="entry name" value="ATP-synt_Fo_a_6"/>
    <property type="match status" value="1"/>
</dbReference>
<name>A0A1A9RKL9_EIKCO</name>
<keyword evidence="4 12" id="KW-1003">Cell membrane</keyword>
<gene>
    <name evidence="12" type="primary">atpB</name>
    <name evidence="14" type="ORF">A7P90_03725</name>
</gene>
<dbReference type="NCBIfam" id="NF004477">
    <property type="entry name" value="PRK05815.1-1"/>
    <property type="match status" value="1"/>
</dbReference>
<dbReference type="AlphaFoldDB" id="A0A1A9RKL9"/>
<proteinExistence type="inferred from homology"/>
<feature type="transmembrane region" description="Helical" evidence="12">
    <location>
        <begin position="181"/>
        <end position="197"/>
    </location>
</feature>
<dbReference type="GO" id="GO:0005886">
    <property type="term" value="C:plasma membrane"/>
    <property type="evidence" value="ECO:0007669"/>
    <property type="project" value="UniProtKB-SubCell"/>
</dbReference>
<accession>A0A1A9RKL9</accession>
<evidence type="ECO:0000256" key="7">
    <source>
        <dbReference type="ARBA" id="ARBA00022781"/>
    </source>
</evidence>
<evidence type="ECO:0000256" key="3">
    <source>
        <dbReference type="ARBA" id="ARBA00022448"/>
    </source>
</evidence>
<reference evidence="15" key="1">
    <citation type="submission" date="2016-05" db="EMBL/GenBank/DDBJ databases">
        <title>Draft genome of Corynebacterium afermentans subsp. afermentans LCDC 88199T.</title>
        <authorList>
            <person name="Bernier A.-M."/>
            <person name="Bernard K."/>
        </authorList>
    </citation>
    <scope>NUCLEOTIDE SEQUENCE [LARGE SCALE GENOMIC DNA]</scope>
    <source>
        <strain evidence="15">NML04-0072</strain>
    </source>
</reference>
<dbReference type="PROSITE" id="PS00449">
    <property type="entry name" value="ATPASE_A"/>
    <property type="match status" value="1"/>
</dbReference>
<protein>
    <recommendedName>
        <fullName evidence="12 13">ATP synthase subunit a</fullName>
    </recommendedName>
    <alternativeName>
        <fullName evidence="12">ATP synthase F0 sector subunit a</fullName>
    </alternativeName>
    <alternativeName>
        <fullName evidence="12">F-ATPase subunit 6</fullName>
    </alternativeName>
</protein>
<feature type="transmembrane region" description="Helical" evidence="12">
    <location>
        <begin position="217"/>
        <end position="237"/>
    </location>
</feature>
<evidence type="ECO:0000256" key="12">
    <source>
        <dbReference type="HAMAP-Rule" id="MF_01393"/>
    </source>
</evidence>
<dbReference type="FunFam" id="1.20.120.220:FF:000002">
    <property type="entry name" value="ATP synthase subunit a"/>
    <property type="match status" value="1"/>
</dbReference>
<dbReference type="GO" id="GO:0042777">
    <property type="term" value="P:proton motive force-driven plasma membrane ATP synthesis"/>
    <property type="evidence" value="ECO:0007669"/>
    <property type="project" value="TreeGrafter"/>
</dbReference>
<evidence type="ECO:0000256" key="1">
    <source>
        <dbReference type="ARBA" id="ARBA00004141"/>
    </source>
</evidence>
<comment type="caution">
    <text evidence="14">The sequence shown here is derived from an EMBL/GenBank/DDBJ whole genome shotgun (WGS) entry which is preliminary data.</text>
</comment>
<dbReference type="OrthoDB" id="9789241at2"/>
<dbReference type="InterPro" id="IPR023011">
    <property type="entry name" value="ATP_synth_F0_asu_AS"/>
</dbReference>
<dbReference type="InterPro" id="IPR035908">
    <property type="entry name" value="F0_ATP_A_sf"/>
</dbReference>
<dbReference type="EMBL" id="LXSG01000024">
    <property type="protein sequence ID" value="OAM20490.1"/>
    <property type="molecule type" value="Genomic_DNA"/>
</dbReference>
<feature type="transmembrane region" description="Helical" evidence="12">
    <location>
        <begin position="150"/>
        <end position="169"/>
    </location>
</feature>
<dbReference type="STRING" id="539.A7P85_05295"/>
<evidence type="ECO:0000256" key="5">
    <source>
        <dbReference type="ARBA" id="ARBA00022547"/>
    </source>
</evidence>
<dbReference type="HAMAP" id="MF_01393">
    <property type="entry name" value="ATP_synth_a_bact"/>
    <property type="match status" value="1"/>
</dbReference>
<dbReference type="GO" id="GO:0046933">
    <property type="term" value="F:proton-transporting ATP synthase activity, rotational mechanism"/>
    <property type="evidence" value="ECO:0007669"/>
    <property type="project" value="UniProtKB-UniRule"/>
</dbReference>
<evidence type="ECO:0000256" key="13">
    <source>
        <dbReference type="RuleBase" id="RU000483"/>
    </source>
</evidence>
<evidence type="ECO:0000256" key="11">
    <source>
        <dbReference type="ARBA" id="ARBA00023310"/>
    </source>
</evidence>
<keyword evidence="7 12" id="KW-0375">Hydrogen ion transport</keyword>
<dbReference type="GO" id="GO:0045259">
    <property type="term" value="C:proton-transporting ATP synthase complex"/>
    <property type="evidence" value="ECO:0007669"/>
    <property type="project" value="UniProtKB-KW"/>
</dbReference>
<comment type="function">
    <text evidence="12 13">Key component of the proton channel; it plays a direct role in the translocation of protons across the membrane.</text>
</comment>
<comment type="subcellular location">
    <subcellularLocation>
        <location evidence="12 13">Cell membrane</location>
        <topology evidence="12 13">Multi-pass membrane protein</topology>
    </subcellularLocation>
    <subcellularLocation>
        <location evidence="1">Membrane</location>
        <topology evidence="1">Multi-pass membrane protein</topology>
    </subcellularLocation>
</comment>
<dbReference type="Pfam" id="PF00119">
    <property type="entry name" value="ATP-synt_A"/>
    <property type="match status" value="1"/>
</dbReference>
<sequence length="289" mass="31884">MAGESMSAADYIKHHLQSLTSLSDVSKGQGLQNIADFSFINLDSLFIAAFLAILGSLVMWYAARKATPGVPGRFQAAIEILFEFIDNLCKGIIHNEQSRKTVAPLGLALFVWIVLMNTMDLLPVDLLPWIWQHVTGNHHALLRVVPTADLNITLGMSIGVLLTCFMFNVKIKGLGGWIHELFAAPFGIWLAPFNFILNLVEFSSKTISHGMRLFGNMYAGELVFLLIAMLGGAWAMPGEAVTWIDPVLAFFHILAGFIWAVFHILVIVLQAFIFVALAFVYIGQAHSSH</sequence>
<dbReference type="PANTHER" id="PTHR42823:SF3">
    <property type="entry name" value="ATP SYNTHASE SUBUNIT A, CHLOROPLASTIC"/>
    <property type="match status" value="1"/>
</dbReference>
<evidence type="ECO:0000256" key="2">
    <source>
        <dbReference type="ARBA" id="ARBA00006810"/>
    </source>
</evidence>
<keyword evidence="8 12" id="KW-1133">Transmembrane helix</keyword>
<feature type="transmembrane region" description="Helical" evidence="12">
    <location>
        <begin position="249"/>
        <end position="282"/>
    </location>
</feature>
<evidence type="ECO:0000313" key="15">
    <source>
        <dbReference type="Proteomes" id="UP000077589"/>
    </source>
</evidence>
<evidence type="ECO:0000256" key="9">
    <source>
        <dbReference type="ARBA" id="ARBA00023065"/>
    </source>
</evidence>
<evidence type="ECO:0000256" key="10">
    <source>
        <dbReference type="ARBA" id="ARBA00023136"/>
    </source>
</evidence>
<keyword evidence="10 12" id="KW-0472">Membrane</keyword>
<dbReference type="NCBIfam" id="TIGR01131">
    <property type="entry name" value="ATP_synt_6_or_A"/>
    <property type="match status" value="1"/>
</dbReference>